<dbReference type="NCBIfam" id="TIGR00756">
    <property type="entry name" value="PPR"/>
    <property type="match status" value="4"/>
</dbReference>
<reference evidence="3" key="1">
    <citation type="submission" date="2021-08" db="EMBL/GenBank/DDBJ databases">
        <title>WGS assembly of Ceratopteris richardii.</title>
        <authorList>
            <person name="Marchant D.B."/>
            <person name="Chen G."/>
            <person name="Jenkins J."/>
            <person name="Shu S."/>
            <person name="Leebens-Mack J."/>
            <person name="Grimwood J."/>
            <person name="Schmutz J."/>
            <person name="Soltis P."/>
            <person name="Soltis D."/>
            <person name="Chen Z.-H."/>
        </authorList>
    </citation>
    <scope>NUCLEOTIDE SEQUENCE</scope>
    <source>
        <strain evidence="3">Whitten #5841</strain>
        <tissue evidence="3">Leaf</tissue>
    </source>
</reference>
<dbReference type="InterPro" id="IPR011990">
    <property type="entry name" value="TPR-like_helical_dom_sf"/>
</dbReference>
<accession>A0A8T2V7A6</accession>
<feature type="repeat" description="PPR" evidence="2">
    <location>
        <begin position="531"/>
        <end position="565"/>
    </location>
</feature>
<dbReference type="PANTHER" id="PTHR47926">
    <property type="entry name" value="PENTATRICOPEPTIDE REPEAT-CONTAINING PROTEIN"/>
    <property type="match status" value="1"/>
</dbReference>
<dbReference type="GO" id="GO:0003723">
    <property type="term" value="F:RNA binding"/>
    <property type="evidence" value="ECO:0007669"/>
    <property type="project" value="InterPro"/>
</dbReference>
<keyword evidence="1" id="KW-0677">Repeat</keyword>
<dbReference type="InterPro" id="IPR002885">
    <property type="entry name" value="PPR_rpt"/>
</dbReference>
<dbReference type="Pfam" id="PF01535">
    <property type="entry name" value="PPR"/>
    <property type="match status" value="3"/>
</dbReference>
<keyword evidence="4" id="KW-1185">Reference proteome</keyword>
<dbReference type="AlphaFoldDB" id="A0A8T2V7A6"/>
<proteinExistence type="predicted"/>
<organism evidence="3 4">
    <name type="scientific">Ceratopteris richardii</name>
    <name type="common">Triangle waterfern</name>
    <dbReference type="NCBI Taxonomy" id="49495"/>
    <lineage>
        <taxon>Eukaryota</taxon>
        <taxon>Viridiplantae</taxon>
        <taxon>Streptophyta</taxon>
        <taxon>Embryophyta</taxon>
        <taxon>Tracheophyta</taxon>
        <taxon>Polypodiopsida</taxon>
        <taxon>Polypodiidae</taxon>
        <taxon>Polypodiales</taxon>
        <taxon>Pteridineae</taxon>
        <taxon>Pteridaceae</taxon>
        <taxon>Parkerioideae</taxon>
        <taxon>Ceratopteris</taxon>
    </lineage>
</organism>
<dbReference type="PROSITE" id="PS51375">
    <property type="entry name" value="PPR"/>
    <property type="match status" value="6"/>
</dbReference>
<name>A0A8T2V7A6_CERRI</name>
<feature type="repeat" description="PPR" evidence="2">
    <location>
        <begin position="329"/>
        <end position="363"/>
    </location>
</feature>
<dbReference type="FunFam" id="1.25.40.10:FF:000031">
    <property type="entry name" value="Pentatricopeptide repeat-containing protein mitochondrial"/>
    <property type="match status" value="1"/>
</dbReference>
<dbReference type="GO" id="GO:0009451">
    <property type="term" value="P:RNA modification"/>
    <property type="evidence" value="ECO:0007669"/>
    <property type="project" value="InterPro"/>
</dbReference>
<dbReference type="PANTHER" id="PTHR47926:SF533">
    <property type="entry name" value="DYW DOMAIN-CONTAINING PROTEIN"/>
    <property type="match status" value="1"/>
</dbReference>
<evidence type="ECO:0000256" key="2">
    <source>
        <dbReference type="PROSITE-ProRule" id="PRU00708"/>
    </source>
</evidence>
<gene>
    <name evidence="3" type="ORF">KP509_04G094900</name>
</gene>
<feature type="repeat" description="PPR" evidence="2">
    <location>
        <begin position="126"/>
        <end position="160"/>
    </location>
</feature>
<dbReference type="InterPro" id="IPR046960">
    <property type="entry name" value="PPR_At4g14850-like_plant"/>
</dbReference>
<feature type="repeat" description="PPR" evidence="2">
    <location>
        <begin position="228"/>
        <end position="262"/>
    </location>
</feature>
<protein>
    <recommendedName>
        <fullName evidence="5">Pentatricopeptide repeat-containing protein</fullName>
    </recommendedName>
</protein>
<dbReference type="EMBL" id="CM035409">
    <property type="protein sequence ID" value="KAH7440169.1"/>
    <property type="molecule type" value="Genomic_DNA"/>
</dbReference>
<dbReference type="Proteomes" id="UP000825935">
    <property type="component" value="Chromosome 4"/>
</dbReference>
<evidence type="ECO:0000313" key="3">
    <source>
        <dbReference type="EMBL" id="KAH7440169.1"/>
    </source>
</evidence>
<dbReference type="FunFam" id="1.25.40.10:FF:000196">
    <property type="entry name" value="Pentatricopeptide repeat-containing protein At4g14850"/>
    <property type="match status" value="1"/>
</dbReference>
<evidence type="ECO:0008006" key="5">
    <source>
        <dbReference type="Google" id="ProtNLM"/>
    </source>
</evidence>
<feature type="repeat" description="PPR" evidence="2">
    <location>
        <begin position="430"/>
        <end position="464"/>
    </location>
</feature>
<dbReference type="OrthoDB" id="185373at2759"/>
<feature type="repeat" description="PPR" evidence="2">
    <location>
        <begin position="500"/>
        <end position="530"/>
    </location>
</feature>
<evidence type="ECO:0000313" key="4">
    <source>
        <dbReference type="Proteomes" id="UP000825935"/>
    </source>
</evidence>
<dbReference type="Pfam" id="PF13812">
    <property type="entry name" value="PPR_3"/>
    <property type="match status" value="1"/>
</dbReference>
<dbReference type="Pfam" id="PF13041">
    <property type="entry name" value="PPR_2"/>
    <property type="match status" value="3"/>
</dbReference>
<comment type="caution">
    <text evidence="3">The sequence shown here is derived from an EMBL/GenBank/DDBJ whole genome shotgun (WGS) entry which is preliminary data.</text>
</comment>
<evidence type="ECO:0000256" key="1">
    <source>
        <dbReference type="ARBA" id="ARBA00022737"/>
    </source>
</evidence>
<dbReference type="GO" id="GO:0048731">
    <property type="term" value="P:system development"/>
    <property type="evidence" value="ECO:0007669"/>
    <property type="project" value="UniProtKB-ARBA"/>
</dbReference>
<sequence length="693" mass="77209">MCNSFFYSKGNGITFVVCSYVKSSLPKRIHHFCTKSSSENPSEGLLAQHSTLFLNRETADVSTYASFLRSPVVSRSLSDGQKVHNGIVLHGYDGDFLLGNLIVQMYVRCTHLDDARFCFDSLHDRSLFTWNFLLKAYDGLGFYKEVLYLFAQMLQENIIPDKCSYVCILSAYASNPSALCQAKSIHCCVLNVGLNVNFIVATALINLYGKSHDLEHACSAFESLIERDIVSWNALIAAYGNQGLDIDTIQIFYQLHQEGYLPDRVTLVHTLCSFARPSMLICGKRIHASLYGQDIERNVVVSTALANMYGKCGSLKCALQFFEQMEIRNIVTWNAMITVLAQHEHGKEALQLFKQMKLEDMVSNKVTFVSALDACGTEKCLNEGLILHTLMTKFGFDVDVIVGSALVNMYNKCNCLQEGQRIFDLLQERNVITWNVMITGYVHHGFSKEALRLFDRMEKEKIALDDLSTVGILSACGLEAALTRGQIMHAFALQCGFELGIVAANTILNMYGKCGCVDDAQMLFERMQERSLVSWNSVLAVHAQHGNDEMVVKLFCDMQVKGVAPNENTLSNIMCMGSHSGSVRECISFWLIMINECAIYPTAEHLDSILDMLGRAGQLDEAEFLIDNMPIQPSALSWTTLLSSCRNSADVIRGKLAAETSIELDTGDEVTYITLSNIYAASGSMDQVHCLHM</sequence>
<dbReference type="FunFam" id="1.25.40.10:FF:000158">
    <property type="entry name" value="pentatricopeptide repeat-containing protein At2g33680"/>
    <property type="match status" value="1"/>
</dbReference>
<dbReference type="Gene3D" id="1.25.40.10">
    <property type="entry name" value="Tetratricopeptide repeat domain"/>
    <property type="match status" value="6"/>
</dbReference>